<dbReference type="Gene3D" id="3.40.50.300">
    <property type="entry name" value="P-loop containing nucleotide triphosphate hydrolases"/>
    <property type="match status" value="1"/>
</dbReference>
<dbReference type="InterPro" id="IPR027417">
    <property type="entry name" value="P-loop_NTPase"/>
</dbReference>
<accession>A0AA39Q5S2</accession>
<dbReference type="AlphaFoldDB" id="A0AA39Q5S2"/>
<evidence type="ECO:0000313" key="2">
    <source>
        <dbReference type="Proteomes" id="UP001175228"/>
    </source>
</evidence>
<name>A0AA39Q5S2_9AGAR</name>
<organism evidence="1 2">
    <name type="scientific">Armillaria luteobubalina</name>
    <dbReference type="NCBI Taxonomy" id="153913"/>
    <lineage>
        <taxon>Eukaryota</taxon>
        <taxon>Fungi</taxon>
        <taxon>Dikarya</taxon>
        <taxon>Basidiomycota</taxon>
        <taxon>Agaricomycotina</taxon>
        <taxon>Agaricomycetes</taxon>
        <taxon>Agaricomycetidae</taxon>
        <taxon>Agaricales</taxon>
        <taxon>Marasmiineae</taxon>
        <taxon>Physalacriaceae</taxon>
        <taxon>Armillaria</taxon>
    </lineage>
</organism>
<reference evidence="1" key="1">
    <citation type="submission" date="2023-06" db="EMBL/GenBank/DDBJ databases">
        <authorList>
            <consortium name="Lawrence Berkeley National Laboratory"/>
            <person name="Ahrendt S."/>
            <person name="Sahu N."/>
            <person name="Indic B."/>
            <person name="Wong-Bajracharya J."/>
            <person name="Merenyi Z."/>
            <person name="Ke H.-M."/>
            <person name="Monk M."/>
            <person name="Kocsube S."/>
            <person name="Drula E."/>
            <person name="Lipzen A."/>
            <person name="Balint B."/>
            <person name="Henrissat B."/>
            <person name="Andreopoulos B."/>
            <person name="Martin F.M."/>
            <person name="Harder C.B."/>
            <person name="Rigling D."/>
            <person name="Ford K.L."/>
            <person name="Foster G.D."/>
            <person name="Pangilinan J."/>
            <person name="Papanicolaou A."/>
            <person name="Barry K."/>
            <person name="LaButti K."/>
            <person name="Viragh M."/>
            <person name="Koriabine M."/>
            <person name="Yan M."/>
            <person name="Riley R."/>
            <person name="Champramary S."/>
            <person name="Plett K.L."/>
            <person name="Tsai I.J."/>
            <person name="Slot J."/>
            <person name="Sipos G."/>
            <person name="Plett J."/>
            <person name="Nagy L.G."/>
            <person name="Grigoriev I.V."/>
        </authorList>
    </citation>
    <scope>NUCLEOTIDE SEQUENCE</scope>
    <source>
        <strain evidence="1">HWK02</strain>
    </source>
</reference>
<proteinExistence type="predicted"/>
<evidence type="ECO:0008006" key="3">
    <source>
        <dbReference type="Google" id="ProtNLM"/>
    </source>
</evidence>
<gene>
    <name evidence="1" type="ORF">EDD18DRAFT_251327</name>
</gene>
<dbReference type="Proteomes" id="UP001175228">
    <property type="component" value="Unassembled WGS sequence"/>
</dbReference>
<sequence length="365" mass="40434">MKICDIVSESRYGQSNSVPLPDNVKTAFRELESCLMDILEAVVRYKNVRMGTLVLERSTLKEEATSCVRQIDTAVKVFQTKIIISTSVAVEQTHLTGEQTYLVVEQTRHTGEQTSQDVQKILTVVQKGLVSSSFLDLNVLPCPDSSQYFTGRESDLQNLSRMLAAPVVTLFGTNSNALSAFVHSFNPSSKFAPIFLDVSSVEALKRLKVIVPNIKADDNAHQPLLLVLENADPSLELDKYLPYSLHNPILITSIDQAVSHFASAQDYELKLTDSMDQWAADSLCQSIERAFTPLQHIITIVARGGTGKTQLVLKFVSENLSRFTHIWFFDATSDATLAADFKRLGKAVGIDESVDNVKDFLGKML</sequence>
<dbReference type="EMBL" id="JAUEPU010000017">
    <property type="protein sequence ID" value="KAK0495724.1"/>
    <property type="molecule type" value="Genomic_DNA"/>
</dbReference>
<protein>
    <recommendedName>
        <fullName evidence="3">NB-ARC domain-containing protein</fullName>
    </recommendedName>
</protein>
<keyword evidence="2" id="KW-1185">Reference proteome</keyword>
<comment type="caution">
    <text evidence="1">The sequence shown here is derived from an EMBL/GenBank/DDBJ whole genome shotgun (WGS) entry which is preliminary data.</text>
</comment>
<evidence type="ECO:0000313" key="1">
    <source>
        <dbReference type="EMBL" id="KAK0495724.1"/>
    </source>
</evidence>